<evidence type="ECO:0000256" key="1">
    <source>
        <dbReference type="ARBA" id="ARBA00008455"/>
    </source>
</evidence>
<feature type="signal peptide" evidence="7">
    <location>
        <begin position="1"/>
        <end position="19"/>
    </location>
</feature>
<keyword evidence="5" id="KW-1015">Disulfide bond</keyword>
<dbReference type="GO" id="GO:0008234">
    <property type="term" value="F:cysteine-type peptidase activity"/>
    <property type="evidence" value="ECO:0007669"/>
    <property type="project" value="UniProtKB-KW"/>
</dbReference>
<name>A0A913Y5Z0_EXADI</name>
<dbReference type="PROSITE" id="PS00639">
    <property type="entry name" value="THIOL_PROTEASE_HIS"/>
    <property type="match status" value="1"/>
</dbReference>
<dbReference type="InterPro" id="IPR013128">
    <property type="entry name" value="Peptidase_C1A"/>
</dbReference>
<dbReference type="GeneID" id="110252826"/>
<evidence type="ECO:0000256" key="7">
    <source>
        <dbReference type="SAM" id="SignalP"/>
    </source>
</evidence>
<dbReference type="InterPro" id="IPR025660">
    <property type="entry name" value="Pept_his_AS"/>
</dbReference>
<keyword evidence="3" id="KW-0378">Hydrolase</keyword>
<evidence type="ECO:0000256" key="2">
    <source>
        <dbReference type="ARBA" id="ARBA00022670"/>
    </source>
</evidence>
<dbReference type="InterPro" id="IPR000169">
    <property type="entry name" value="Pept_cys_AS"/>
</dbReference>
<keyword evidence="4" id="KW-0788">Thiol protease</keyword>
<dbReference type="Pfam" id="PF00112">
    <property type="entry name" value="Peptidase_C1"/>
    <property type="match status" value="1"/>
</dbReference>
<sequence>MSPILLLVVTAALGSCSSAKELVVSEELVTKVNILNVGWQAKIYPRFQKMTFEQAEMMLGSNGGWPRDNPPPVHRVQPADNIPTNFDAREQWPGSIHPIRNQGACGSCWAFGASETLSDRFAIASQNKINVVLSAQQLVDCNTKNTGCKGGWPIQAWNYMRDVGLLTEQCYGPYYAKQYQCRINANTTQCPYEPGYPARFYKAKNAYSLPAKNVEAVQTEIMTYGPVEADFTVYQDFFAYRSGVYMHATGKAVGGHAIKIIGWGTEGNEDYWLCANSWGGNWGMNGFFKIRRGSDECGIEDGITAGQALV</sequence>
<dbReference type="CDD" id="cd02620">
    <property type="entry name" value="Peptidase_C1A_CathepsinB"/>
    <property type="match status" value="1"/>
</dbReference>
<feature type="chain" id="PRO_5037264173" description="Peptidase C1A papain C-terminal domain-containing protein" evidence="7">
    <location>
        <begin position="20"/>
        <end position="310"/>
    </location>
</feature>
<protein>
    <recommendedName>
        <fullName evidence="8">Peptidase C1A papain C-terminal domain-containing protein</fullName>
    </recommendedName>
</protein>
<dbReference type="OMA" id="HPIRNQG"/>
<evidence type="ECO:0000259" key="8">
    <source>
        <dbReference type="SMART" id="SM00645"/>
    </source>
</evidence>
<comment type="similarity">
    <text evidence="1">Belongs to the peptidase C1 family.</text>
</comment>
<dbReference type="InterPro" id="IPR025661">
    <property type="entry name" value="Pept_asp_AS"/>
</dbReference>
<keyword evidence="10" id="KW-1185">Reference proteome</keyword>
<dbReference type="InterPro" id="IPR000668">
    <property type="entry name" value="Peptidase_C1A_C"/>
</dbReference>
<dbReference type="Gene3D" id="3.90.70.10">
    <property type="entry name" value="Cysteine proteinases"/>
    <property type="match status" value="1"/>
</dbReference>
<dbReference type="PROSITE" id="PS00139">
    <property type="entry name" value="THIOL_PROTEASE_CYS"/>
    <property type="match status" value="1"/>
</dbReference>
<evidence type="ECO:0000313" key="9">
    <source>
        <dbReference type="EnsemblMetazoa" id="XP_020915332.1"/>
    </source>
</evidence>
<dbReference type="InterPro" id="IPR038765">
    <property type="entry name" value="Papain-like_cys_pep_sf"/>
</dbReference>
<keyword evidence="2" id="KW-0645">Protease</keyword>
<reference evidence="9" key="1">
    <citation type="submission" date="2022-11" db="UniProtKB">
        <authorList>
            <consortium name="EnsemblMetazoa"/>
        </authorList>
    </citation>
    <scope>IDENTIFICATION</scope>
</reference>
<evidence type="ECO:0000313" key="10">
    <source>
        <dbReference type="Proteomes" id="UP000887567"/>
    </source>
</evidence>
<dbReference type="PANTHER" id="PTHR12411">
    <property type="entry name" value="CYSTEINE PROTEASE FAMILY C1-RELATED"/>
    <property type="match status" value="1"/>
</dbReference>
<dbReference type="FunFam" id="3.90.70.10:FF:000096">
    <property type="entry name" value="Cathepsin B-like cysteine protease"/>
    <property type="match status" value="1"/>
</dbReference>
<dbReference type="RefSeq" id="XP_020915332.1">
    <property type="nucleotide sequence ID" value="XM_021059673.2"/>
</dbReference>
<dbReference type="PRINTS" id="PR00705">
    <property type="entry name" value="PAPAIN"/>
</dbReference>
<evidence type="ECO:0000256" key="3">
    <source>
        <dbReference type="ARBA" id="ARBA00022801"/>
    </source>
</evidence>
<feature type="domain" description="Peptidase C1A papain C-terminal" evidence="8">
    <location>
        <begin position="82"/>
        <end position="307"/>
    </location>
</feature>
<evidence type="ECO:0000256" key="5">
    <source>
        <dbReference type="ARBA" id="ARBA00023157"/>
    </source>
</evidence>
<dbReference type="EnsemblMetazoa" id="XM_021059673.2">
    <property type="protein sequence ID" value="XP_020915332.1"/>
    <property type="gene ID" value="LOC110252826"/>
</dbReference>
<dbReference type="SUPFAM" id="SSF54001">
    <property type="entry name" value="Cysteine proteinases"/>
    <property type="match status" value="1"/>
</dbReference>
<accession>A0A913Y5Z0</accession>
<dbReference type="GO" id="GO:0006508">
    <property type="term" value="P:proteolysis"/>
    <property type="evidence" value="ECO:0007669"/>
    <property type="project" value="UniProtKB-KW"/>
</dbReference>
<dbReference type="Proteomes" id="UP000887567">
    <property type="component" value="Unplaced"/>
</dbReference>
<dbReference type="AlphaFoldDB" id="A0A913Y5Z0"/>
<dbReference type="KEGG" id="epa:110252826"/>
<comment type="function">
    <text evidence="6">Thiol protease which is required for parasite excystation and invasion of the proximal small intestine of the human host.</text>
</comment>
<proteinExistence type="inferred from homology"/>
<dbReference type="SMART" id="SM00645">
    <property type="entry name" value="Pept_C1"/>
    <property type="match status" value="1"/>
</dbReference>
<evidence type="ECO:0000256" key="6">
    <source>
        <dbReference type="ARBA" id="ARBA00060028"/>
    </source>
</evidence>
<dbReference type="PROSITE" id="PS00640">
    <property type="entry name" value="THIOL_PROTEASE_ASN"/>
    <property type="match status" value="1"/>
</dbReference>
<evidence type="ECO:0000256" key="4">
    <source>
        <dbReference type="ARBA" id="ARBA00022807"/>
    </source>
</evidence>
<dbReference type="OrthoDB" id="3789175at2759"/>
<organism evidence="9 10">
    <name type="scientific">Exaiptasia diaphana</name>
    <name type="common">Tropical sea anemone</name>
    <name type="synonym">Aiptasia pulchella</name>
    <dbReference type="NCBI Taxonomy" id="2652724"/>
    <lineage>
        <taxon>Eukaryota</taxon>
        <taxon>Metazoa</taxon>
        <taxon>Cnidaria</taxon>
        <taxon>Anthozoa</taxon>
        <taxon>Hexacorallia</taxon>
        <taxon>Actiniaria</taxon>
        <taxon>Aiptasiidae</taxon>
        <taxon>Exaiptasia</taxon>
    </lineage>
</organism>
<keyword evidence="7" id="KW-0732">Signal</keyword>